<gene>
    <name evidence="1" type="ORF">MUK42_19889</name>
</gene>
<keyword evidence="2" id="KW-1185">Reference proteome</keyword>
<reference evidence="1" key="1">
    <citation type="submission" date="2022-05" db="EMBL/GenBank/DDBJ databases">
        <title>The Musa troglodytarum L. genome provides insights into the mechanism of non-climacteric behaviour and enrichment of carotenoids.</title>
        <authorList>
            <person name="Wang J."/>
        </authorList>
    </citation>
    <scope>NUCLEOTIDE SEQUENCE</scope>
    <source>
        <tissue evidence="1">Leaf</tissue>
    </source>
</reference>
<organism evidence="1 2">
    <name type="scientific">Musa troglodytarum</name>
    <name type="common">fe'i banana</name>
    <dbReference type="NCBI Taxonomy" id="320322"/>
    <lineage>
        <taxon>Eukaryota</taxon>
        <taxon>Viridiplantae</taxon>
        <taxon>Streptophyta</taxon>
        <taxon>Embryophyta</taxon>
        <taxon>Tracheophyta</taxon>
        <taxon>Spermatophyta</taxon>
        <taxon>Magnoliopsida</taxon>
        <taxon>Liliopsida</taxon>
        <taxon>Zingiberales</taxon>
        <taxon>Musaceae</taxon>
        <taxon>Musa</taxon>
    </lineage>
</organism>
<evidence type="ECO:0000313" key="1">
    <source>
        <dbReference type="EMBL" id="URD82636.1"/>
    </source>
</evidence>
<protein>
    <submittedName>
        <fullName evidence="1">Uncharacterized protein</fullName>
    </submittedName>
</protein>
<feature type="non-terminal residue" evidence="1">
    <location>
        <position position="1"/>
    </location>
</feature>
<sequence>HYWCGRLLHREFLSPLRPSLLSVEFPPSFSRDQLIQCTAGWWKRARHHGANVSSEVGRVRKHEQELGTHHRWSVLMNNQVMMGLILLLLLLLLQGSGSQISHGHHPVNSTRGDCNDSSRIPALVQTYSIVDSVFLIEVLLFSVQSTVYSFFSPSF</sequence>
<dbReference type="EMBL" id="CP097503">
    <property type="protein sequence ID" value="URD82636.1"/>
    <property type="molecule type" value="Genomic_DNA"/>
</dbReference>
<dbReference type="Proteomes" id="UP001055439">
    <property type="component" value="Chromosome 10"/>
</dbReference>
<accession>A0A9E7JJ02</accession>
<name>A0A9E7JJ02_9LILI</name>
<dbReference type="AlphaFoldDB" id="A0A9E7JJ02"/>
<evidence type="ECO:0000313" key="2">
    <source>
        <dbReference type="Proteomes" id="UP001055439"/>
    </source>
</evidence>
<proteinExistence type="predicted"/>